<gene>
    <name evidence="1" type="ORF">METZ01_LOCUS123768</name>
</gene>
<proteinExistence type="predicted"/>
<accession>A0A381Y1M3</accession>
<protein>
    <submittedName>
        <fullName evidence="1">Uncharacterized protein</fullName>
    </submittedName>
</protein>
<dbReference type="AlphaFoldDB" id="A0A381Y1M3"/>
<reference evidence="1" key="1">
    <citation type="submission" date="2018-05" db="EMBL/GenBank/DDBJ databases">
        <authorList>
            <person name="Lanie J.A."/>
            <person name="Ng W.-L."/>
            <person name="Kazmierczak K.M."/>
            <person name="Andrzejewski T.M."/>
            <person name="Davidsen T.M."/>
            <person name="Wayne K.J."/>
            <person name="Tettelin H."/>
            <person name="Glass J.I."/>
            <person name="Rusch D."/>
            <person name="Podicherti R."/>
            <person name="Tsui H.-C.T."/>
            <person name="Winkler M.E."/>
        </authorList>
    </citation>
    <scope>NUCLEOTIDE SEQUENCE</scope>
</reference>
<feature type="non-terminal residue" evidence="1">
    <location>
        <position position="1"/>
    </location>
</feature>
<dbReference type="EMBL" id="UINC01017182">
    <property type="protein sequence ID" value="SVA70914.1"/>
    <property type="molecule type" value="Genomic_DNA"/>
</dbReference>
<evidence type="ECO:0000313" key="1">
    <source>
        <dbReference type="EMBL" id="SVA70914.1"/>
    </source>
</evidence>
<sequence>GGCTHGALAWKNPIPRRGVLIKYQAKNSNWGGGVIDPQERWGNIVEDMTEEQVAVMRGPERDGRHRTVPRLAVQDDQVFVSYDPEGDRYSSKYRKPGRKP</sequence>
<organism evidence="1">
    <name type="scientific">marine metagenome</name>
    <dbReference type="NCBI Taxonomy" id="408172"/>
    <lineage>
        <taxon>unclassified sequences</taxon>
        <taxon>metagenomes</taxon>
        <taxon>ecological metagenomes</taxon>
    </lineage>
</organism>
<name>A0A381Y1M3_9ZZZZ</name>